<evidence type="ECO:0000259" key="2">
    <source>
        <dbReference type="Pfam" id="PF09994"/>
    </source>
</evidence>
<feature type="domain" description="T6SS Phospholipase effector Tle1-like catalytic" evidence="2">
    <location>
        <begin position="292"/>
        <end position="380"/>
    </location>
</feature>
<name>A0A844QFA8_9HYPH</name>
<feature type="transmembrane region" description="Helical" evidence="1">
    <location>
        <begin position="238"/>
        <end position="263"/>
    </location>
</feature>
<dbReference type="EMBL" id="WPHG01000003">
    <property type="protein sequence ID" value="MVA97965.1"/>
    <property type="molecule type" value="Genomic_DNA"/>
</dbReference>
<dbReference type="AlphaFoldDB" id="A0A844QFA8"/>
<dbReference type="InterPro" id="IPR018712">
    <property type="entry name" value="Tle1-like_cat"/>
</dbReference>
<reference evidence="3 4" key="1">
    <citation type="submission" date="2019-12" db="EMBL/GenBank/DDBJ databases">
        <title>Nitratireductor arenosus sp. nov., Isolated from sea sand, Jeju island, South Korea.</title>
        <authorList>
            <person name="Kim W."/>
        </authorList>
    </citation>
    <scope>NUCLEOTIDE SEQUENCE [LARGE SCALE GENOMIC DNA]</scope>
    <source>
        <strain evidence="3 4">CAU 1489</strain>
    </source>
</reference>
<evidence type="ECO:0000313" key="4">
    <source>
        <dbReference type="Proteomes" id="UP000463224"/>
    </source>
</evidence>
<keyword evidence="4" id="KW-1185">Reference proteome</keyword>
<accession>A0A844QFA8</accession>
<sequence>MAKLLLIFSDGTGQVGGLRPDQRLSNVYKMYRAMRPGPDSPIRPHQQVAFYDPGLGAGETDGLSFRRIRNTLSAAVGTGIDQNVIDCYAAIIANYQPGDKICLFGFSRGAYTVRSLANVLNLCGVPAKGVDGGPVSRYGPKLRKIASDAVRYVYNHGAGSKRSLYEEEREEKARRFRARYGSEGVGADGEPQGNVQPTFIGVFDTVAALGSRQATLLAAVGFFLLILLTWWISTVASWWITALFALVPLAAAYWTIVVMAGQVKYFFKDPDRRVQLWNPFDWIAIARHGHLAWWSGKNYDRYVDREVRFLRHALAIDEARRKFPRVSWGRSVDVDWNNKRGNHDWMKQVWFAGNHSDIGGSYPEEESRLSDIALQWMIDELKTAIPEIQIRAEMLVTSPDPLGLQHDEREGVLGSQPALLRWLTRDRLTWTTQVRNIENQVTLHPSVKARFEADAVPQMGEVKAYRPSNLHNHSQVAKFYSEDLEAHNPS</sequence>
<dbReference type="RefSeq" id="WP_156712955.1">
    <property type="nucleotide sequence ID" value="NZ_WPHG01000003.1"/>
</dbReference>
<evidence type="ECO:0000313" key="3">
    <source>
        <dbReference type="EMBL" id="MVA97965.1"/>
    </source>
</evidence>
<dbReference type="PANTHER" id="PTHR33840:SF1">
    <property type="entry name" value="TLE1 PHOSPHOLIPASE DOMAIN-CONTAINING PROTEIN"/>
    <property type="match status" value="1"/>
</dbReference>
<protein>
    <submittedName>
        <fullName evidence="3">DUF2235 domain-containing protein</fullName>
    </submittedName>
</protein>
<dbReference type="Proteomes" id="UP000463224">
    <property type="component" value="Unassembled WGS sequence"/>
</dbReference>
<keyword evidence="1" id="KW-0812">Transmembrane</keyword>
<comment type="caution">
    <text evidence="3">The sequence shown here is derived from an EMBL/GenBank/DDBJ whole genome shotgun (WGS) entry which is preliminary data.</text>
</comment>
<feature type="transmembrane region" description="Helical" evidence="1">
    <location>
        <begin position="214"/>
        <end position="232"/>
    </location>
</feature>
<proteinExistence type="predicted"/>
<keyword evidence="1" id="KW-0472">Membrane</keyword>
<dbReference type="InterPro" id="IPR029058">
    <property type="entry name" value="AB_hydrolase_fold"/>
</dbReference>
<dbReference type="SUPFAM" id="SSF53474">
    <property type="entry name" value="alpha/beta-Hydrolases"/>
    <property type="match status" value="1"/>
</dbReference>
<organism evidence="3 4">
    <name type="scientific">Nitratireductor arenosus</name>
    <dbReference type="NCBI Taxonomy" id="2682096"/>
    <lineage>
        <taxon>Bacteria</taxon>
        <taxon>Pseudomonadati</taxon>
        <taxon>Pseudomonadota</taxon>
        <taxon>Alphaproteobacteria</taxon>
        <taxon>Hyphomicrobiales</taxon>
        <taxon>Phyllobacteriaceae</taxon>
        <taxon>Nitratireductor</taxon>
    </lineage>
</organism>
<evidence type="ECO:0000256" key="1">
    <source>
        <dbReference type="SAM" id="Phobius"/>
    </source>
</evidence>
<gene>
    <name evidence="3" type="ORF">GN330_11990</name>
</gene>
<dbReference type="PANTHER" id="PTHR33840">
    <property type="match status" value="1"/>
</dbReference>
<keyword evidence="1" id="KW-1133">Transmembrane helix</keyword>
<feature type="domain" description="T6SS Phospholipase effector Tle1-like catalytic" evidence="2">
    <location>
        <begin position="4"/>
        <end position="216"/>
    </location>
</feature>
<dbReference type="Pfam" id="PF09994">
    <property type="entry name" value="T6SS_Tle1-like_cat"/>
    <property type="match status" value="2"/>
</dbReference>